<protein>
    <submittedName>
        <fullName evidence="2">Uncharacterized protein</fullName>
    </submittedName>
</protein>
<proteinExistence type="predicted"/>
<evidence type="ECO:0000256" key="1">
    <source>
        <dbReference type="SAM" id="MobiDB-lite"/>
    </source>
</evidence>
<reference evidence="2" key="1">
    <citation type="submission" date="2020-03" db="EMBL/GenBank/DDBJ databases">
        <title>The deep terrestrial virosphere.</title>
        <authorList>
            <person name="Holmfeldt K."/>
            <person name="Nilsson E."/>
            <person name="Simone D."/>
            <person name="Lopez-Fernandez M."/>
            <person name="Wu X."/>
            <person name="de Brujin I."/>
            <person name="Lundin D."/>
            <person name="Andersson A."/>
            <person name="Bertilsson S."/>
            <person name="Dopson M."/>
        </authorList>
    </citation>
    <scope>NUCLEOTIDE SEQUENCE</scope>
    <source>
        <strain evidence="2">MM415B02495</strain>
    </source>
</reference>
<feature type="region of interest" description="Disordered" evidence="1">
    <location>
        <begin position="586"/>
        <end position="616"/>
    </location>
</feature>
<sequence>MAVYRRPVKRVRKVTRPSQRARIQEFWEDRISVAEQYKEQWEADYQVQALEQAYYGFQRPEWWTAAGWFTINLLFSAIRVLSRNVVPKKLDVAVRLQRSYKADPQAVMQFMAQSELRKAFLQYLVDKKELSEEARMVYLNAQWAFGTIKVGYTAEMEANTNAGMPMQDSRGDYRLDSTGQLMVEPDTRVVSEDFFITSVDPECIIVDPFSGPNLDKTGRWVSEKLFKTVKEIKGDSLYTNTANLGPSSLEYAEKLYLDIDKRKIDSRWRRPVQYKEDDDDIVVLYEIYDLERDETLTIARGHDKPLRMPQKVPVGVKKHPYIFLKFFNRKGSFYPVPALFNLMGNQIEYNIRRNLMALHIKRFSRKYVWDEAKIQQTEIEKAEAAIDAVFIRGQAGGLEPVKDAPLGGEHYFDTTTLKGEFDEQSQVGKLRRGVTGAESATEAEIVEQHGREDEVDQHEVIMGMLQKATSKLHSCVEANITSEGAVSVMGPAGLQWFYFGPEDFEPIEGEYLFNIRADEAARATVMVERAQLLQFLDLIAKNPALAVFPAIMRSLTETFPLIANNEQLLQELQQMALLSLQIQASQGAKPGQKGGQKPAPTRPREVAQESRKVVAK</sequence>
<feature type="compositionally biased region" description="Basic and acidic residues" evidence="1">
    <location>
        <begin position="602"/>
        <end position="616"/>
    </location>
</feature>
<accession>A0A6M3L9D1</accession>
<name>A0A6M3L9D1_9ZZZZ</name>
<evidence type="ECO:0000313" key="2">
    <source>
        <dbReference type="EMBL" id="QJA89795.1"/>
    </source>
</evidence>
<organism evidence="2">
    <name type="scientific">viral metagenome</name>
    <dbReference type="NCBI Taxonomy" id="1070528"/>
    <lineage>
        <taxon>unclassified sequences</taxon>
        <taxon>metagenomes</taxon>
        <taxon>organismal metagenomes</taxon>
    </lineage>
</organism>
<dbReference type="AlphaFoldDB" id="A0A6M3L9D1"/>
<dbReference type="EMBL" id="MT142870">
    <property type="protein sequence ID" value="QJA89795.1"/>
    <property type="molecule type" value="Genomic_DNA"/>
</dbReference>
<feature type="compositionally biased region" description="Low complexity" evidence="1">
    <location>
        <begin position="586"/>
        <end position="599"/>
    </location>
</feature>
<gene>
    <name evidence="2" type="ORF">MM415B02495_0002</name>
</gene>